<dbReference type="GO" id="GO:0016075">
    <property type="term" value="P:rRNA catabolic process"/>
    <property type="evidence" value="ECO:0007669"/>
    <property type="project" value="TreeGrafter"/>
</dbReference>
<gene>
    <name evidence="2" type="ORF">FUSO8_09365</name>
</gene>
<comment type="similarity">
    <text evidence="1">Belongs to the PemK/MazF family.</text>
</comment>
<dbReference type="InterPro" id="IPR011067">
    <property type="entry name" value="Plasmid_toxin/cell-grow_inhib"/>
</dbReference>
<keyword evidence="1" id="KW-0255">Endonuclease</keyword>
<comment type="caution">
    <text evidence="2">The sequence shown here is derived from an EMBL/GenBank/DDBJ whole genome shotgun (WGS) entry which is preliminary data.</text>
</comment>
<dbReference type="GO" id="GO:0006402">
    <property type="term" value="P:mRNA catabolic process"/>
    <property type="evidence" value="ECO:0007669"/>
    <property type="project" value="TreeGrafter"/>
</dbReference>
<protein>
    <recommendedName>
        <fullName evidence="1">mRNA interferase</fullName>
        <ecNumber evidence="1">3.1.-.-</ecNumber>
    </recommendedName>
</protein>
<dbReference type="EMBL" id="JAAH01000143">
    <property type="protein sequence ID" value="KDE70288.1"/>
    <property type="molecule type" value="Genomic_DNA"/>
</dbReference>
<name>A0AB73C1B6_9FUSO</name>
<keyword evidence="1" id="KW-0378">Hydrolase</keyword>
<dbReference type="AlphaFoldDB" id="A0AB73C1B6"/>
<dbReference type="GO" id="GO:0004521">
    <property type="term" value="F:RNA endonuclease activity"/>
    <property type="evidence" value="ECO:0007669"/>
    <property type="project" value="TreeGrafter"/>
</dbReference>
<organism evidence="2 3">
    <name type="scientific">Fusobacterium necrophorum DJ-2</name>
    <dbReference type="NCBI Taxonomy" id="1441737"/>
    <lineage>
        <taxon>Bacteria</taxon>
        <taxon>Fusobacteriati</taxon>
        <taxon>Fusobacteriota</taxon>
        <taxon>Fusobacteriia</taxon>
        <taxon>Fusobacteriales</taxon>
        <taxon>Fusobacteriaceae</taxon>
        <taxon>Fusobacterium</taxon>
    </lineage>
</organism>
<keyword evidence="1" id="KW-0540">Nuclease</keyword>
<dbReference type="PIRSF" id="PIRSF033490">
    <property type="entry name" value="MazF"/>
    <property type="match status" value="1"/>
</dbReference>
<evidence type="ECO:0000256" key="1">
    <source>
        <dbReference type="PIRNR" id="PIRNR033490"/>
    </source>
</evidence>
<accession>A0AB73C1B6</accession>
<dbReference type="GO" id="GO:0016787">
    <property type="term" value="F:hydrolase activity"/>
    <property type="evidence" value="ECO:0007669"/>
    <property type="project" value="UniProtKB-KW"/>
</dbReference>
<dbReference type="GO" id="GO:0003677">
    <property type="term" value="F:DNA binding"/>
    <property type="evidence" value="ECO:0007669"/>
    <property type="project" value="InterPro"/>
</dbReference>
<dbReference type="Pfam" id="PF02452">
    <property type="entry name" value="PemK_toxin"/>
    <property type="match status" value="1"/>
</dbReference>
<comment type="function">
    <text evidence="1">Toxic component of a type II toxin-antitoxin (TA) system.</text>
</comment>
<reference evidence="2 3" key="1">
    <citation type="submission" date="2014-01" db="EMBL/GenBank/DDBJ databases">
        <title>Comparative genomics of Fusobacterium necrophorum wild isolates.</title>
        <authorList>
            <person name="Kittichotirat W."/>
            <person name="Bumgarner R.E."/>
            <person name="Lawrence P."/>
        </authorList>
    </citation>
    <scope>NUCLEOTIDE SEQUENCE [LARGE SCALE GENOMIC DNA]</scope>
    <source>
        <strain evidence="2 3">DJ-2</strain>
    </source>
</reference>
<proteinExistence type="inferred from homology"/>
<dbReference type="PANTHER" id="PTHR33988:SF3">
    <property type="entry name" value="ENDORIBONUCLEASE TOXIN CHPB-RELATED"/>
    <property type="match status" value="1"/>
</dbReference>
<dbReference type="PANTHER" id="PTHR33988">
    <property type="entry name" value="ENDORIBONUCLEASE MAZF-RELATED"/>
    <property type="match status" value="1"/>
</dbReference>
<dbReference type="InterPro" id="IPR003477">
    <property type="entry name" value="PemK-like"/>
</dbReference>
<evidence type="ECO:0000313" key="3">
    <source>
        <dbReference type="Proteomes" id="UP000027058"/>
    </source>
</evidence>
<dbReference type="Gene3D" id="2.30.30.110">
    <property type="match status" value="1"/>
</dbReference>
<dbReference type="EC" id="3.1.-.-" evidence="1"/>
<dbReference type="RefSeq" id="WP_035905241.1">
    <property type="nucleotide sequence ID" value="NZ_JAAH01000143.1"/>
</dbReference>
<evidence type="ECO:0000313" key="2">
    <source>
        <dbReference type="EMBL" id="KDE70288.1"/>
    </source>
</evidence>
<sequence>MVKQGDIIKINFNPQTGHEQAGYRPALVVSNDFFNMKTQLAIVCPITNTKNHFPLHVSLDERTKTTGVVLCEHVRTLDIQARNYKFVEKLPKELLQQVIEIIFAEIE</sequence>
<dbReference type="Proteomes" id="UP000027058">
    <property type="component" value="Unassembled WGS sequence"/>
</dbReference>
<dbReference type="SUPFAM" id="SSF50118">
    <property type="entry name" value="Cell growth inhibitor/plasmid maintenance toxic component"/>
    <property type="match status" value="1"/>
</dbReference>